<dbReference type="NCBIfam" id="TIGR00996">
    <property type="entry name" value="Mtu_fam_mce"/>
    <property type="match status" value="1"/>
</dbReference>
<dbReference type="Pfam" id="PF11887">
    <property type="entry name" value="Mce4_CUP1"/>
    <property type="match status" value="1"/>
</dbReference>
<dbReference type="RefSeq" id="WP_136908724.1">
    <property type="nucleotide sequence ID" value="NZ_SUMD01000003.1"/>
</dbReference>
<feature type="signal peptide" evidence="1">
    <location>
        <begin position="1"/>
        <end position="22"/>
    </location>
</feature>
<dbReference type="InterPro" id="IPR052336">
    <property type="entry name" value="MlaD_Phospholipid_Transporter"/>
</dbReference>
<protein>
    <submittedName>
        <fullName evidence="4">MCE family protein</fullName>
    </submittedName>
</protein>
<dbReference type="Pfam" id="PF02470">
    <property type="entry name" value="MlaD"/>
    <property type="match status" value="1"/>
</dbReference>
<evidence type="ECO:0000313" key="4">
    <source>
        <dbReference type="EMBL" id="TJZ79544.1"/>
    </source>
</evidence>
<reference evidence="4 5" key="1">
    <citation type="submission" date="2019-04" db="EMBL/GenBank/DDBJ databases">
        <title>Rhodococcus oryzae sp. nov., a novel actinomycete isolated from rhizosphere soil of rice (Oryza sativa L.).</title>
        <authorList>
            <person name="Li C."/>
        </authorList>
    </citation>
    <scope>NUCLEOTIDE SEQUENCE [LARGE SCALE GENOMIC DNA]</scope>
    <source>
        <strain evidence="4 5">NEAU-CX67</strain>
    </source>
</reference>
<feature type="domain" description="Mammalian cell entry C-terminal" evidence="3">
    <location>
        <begin position="117"/>
        <end position="304"/>
    </location>
</feature>
<evidence type="ECO:0000259" key="2">
    <source>
        <dbReference type="Pfam" id="PF02470"/>
    </source>
</evidence>
<feature type="chain" id="PRO_5046210164" evidence="1">
    <location>
        <begin position="23"/>
        <end position="359"/>
    </location>
</feature>
<comment type="caution">
    <text evidence="4">The sequence shown here is derived from an EMBL/GenBank/DDBJ whole genome shotgun (WGS) entry which is preliminary data.</text>
</comment>
<dbReference type="InterPro" id="IPR024516">
    <property type="entry name" value="Mce_C"/>
</dbReference>
<organism evidence="4 5">
    <name type="scientific">Rhodococcus oryzae</name>
    <dbReference type="NCBI Taxonomy" id="2571143"/>
    <lineage>
        <taxon>Bacteria</taxon>
        <taxon>Bacillati</taxon>
        <taxon>Actinomycetota</taxon>
        <taxon>Actinomycetes</taxon>
        <taxon>Mycobacteriales</taxon>
        <taxon>Nocardiaceae</taxon>
        <taxon>Rhodococcus</taxon>
    </lineage>
</organism>
<evidence type="ECO:0000313" key="5">
    <source>
        <dbReference type="Proteomes" id="UP000305109"/>
    </source>
</evidence>
<dbReference type="InterPro" id="IPR003399">
    <property type="entry name" value="Mce/MlaD"/>
</dbReference>
<dbReference type="PANTHER" id="PTHR33371">
    <property type="entry name" value="INTERMEMBRANE PHOSPHOLIPID TRANSPORT SYSTEM BINDING PROTEIN MLAD-RELATED"/>
    <property type="match status" value="1"/>
</dbReference>
<evidence type="ECO:0000256" key="1">
    <source>
        <dbReference type="SAM" id="SignalP"/>
    </source>
</evidence>
<dbReference type="PROSITE" id="PS51257">
    <property type="entry name" value="PROKAR_LIPOPROTEIN"/>
    <property type="match status" value="1"/>
</dbReference>
<evidence type="ECO:0000259" key="3">
    <source>
        <dbReference type="Pfam" id="PF11887"/>
    </source>
</evidence>
<dbReference type="EMBL" id="SUMD01000003">
    <property type="protein sequence ID" value="TJZ79544.1"/>
    <property type="molecule type" value="Genomic_DNA"/>
</dbReference>
<dbReference type="Proteomes" id="UP000305109">
    <property type="component" value="Unassembled WGS sequence"/>
</dbReference>
<feature type="domain" description="Mce/MlaD" evidence="2">
    <location>
        <begin position="37"/>
        <end position="110"/>
    </location>
</feature>
<dbReference type="PANTHER" id="PTHR33371:SF15">
    <property type="entry name" value="LIPOPROTEIN LPRN"/>
    <property type="match status" value="1"/>
</dbReference>
<accession>A0ABY2RMM8</accession>
<keyword evidence="1" id="KW-0732">Signal</keyword>
<gene>
    <name evidence="4" type="ORF">FCG67_07950</name>
</gene>
<keyword evidence="5" id="KW-1185">Reference proteome</keyword>
<sequence>MGRVTGCAAALLAAAVLSGCGANFQHLPVGREVDGPSYPIAFEFTDASLLPVGGEVRIGQAVVGRVSSMTVERFQALVRANIREDIRLPVGTTARIELTTPIGDAFVNLRVPDQGDARTIPPGATIDVSDTARGPDVAQLLSVVGTMLNGSGIAQVKTIVEESNQILSGREDMIRDLLGRVDRLLGTLDGRRDSINGAIDSLNRLSATVSAESATIDQGLRAAAPAVDVLTEQRQAIMTLLDKSHALSVQTNAVLEQSGDQIVDIVGNLTPILDQFAAMGPTLSDTMGKLEGARDLVLRAAPGDYVNIDLNVDLGASVRGLLSEVIPGAAPPVPAPPAAMPASHPAIEGLSQLVTGGTR</sequence>
<proteinExistence type="predicted"/>
<name>A0ABY2RMM8_9NOCA</name>
<dbReference type="InterPro" id="IPR005693">
    <property type="entry name" value="Mce"/>
</dbReference>